<accession>A0ABQ7FU94</accession>
<proteinExistence type="predicted"/>
<evidence type="ECO:0000313" key="2">
    <source>
        <dbReference type="Proteomes" id="UP000815325"/>
    </source>
</evidence>
<sequence length="90" mass="10476">MALSLCSRLLARHNNQLAQGHNSQSLWCRCLSFGHGRPQHMQSVSRDDCLVMEWQRLEKEAQVRSICLTIIVRVAWLVARLVIRFAQTRF</sequence>
<dbReference type="EMBL" id="MU071533">
    <property type="protein sequence ID" value="KAF5825995.1"/>
    <property type="molecule type" value="Genomic_DNA"/>
</dbReference>
<evidence type="ECO:0000313" key="1">
    <source>
        <dbReference type="EMBL" id="KAF5825995.1"/>
    </source>
</evidence>
<dbReference type="Proteomes" id="UP000815325">
    <property type="component" value="Unassembled WGS sequence"/>
</dbReference>
<comment type="caution">
    <text evidence="1">The sequence shown here is derived from an EMBL/GenBank/DDBJ whole genome shotgun (WGS) entry which is preliminary data.</text>
</comment>
<reference evidence="1" key="1">
    <citation type="submission" date="2017-08" db="EMBL/GenBank/DDBJ databases">
        <authorList>
            <person name="Polle J.E."/>
            <person name="Barry K."/>
            <person name="Cushman J."/>
            <person name="Schmutz J."/>
            <person name="Tran D."/>
            <person name="Hathwaick L.T."/>
            <person name="Yim W.C."/>
            <person name="Jenkins J."/>
            <person name="Mckie-Krisberg Z.M."/>
            <person name="Prochnik S."/>
            <person name="Lindquist E."/>
            <person name="Dockter R.B."/>
            <person name="Adam C."/>
            <person name="Molina H."/>
            <person name="Bunkerborg J."/>
            <person name="Jin E."/>
            <person name="Buchheim M."/>
            <person name="Magnuson J."/>
        </authorList>
    </citation>
    <scope>NUCLEOTIDE SEQUENCE</scope>
    <source>
        <strain evidence="1">CCAP 19/18</strain>
    </source>
</reference>
<keyword evidence="2" id="KW-1185">Reference proteome</keyword>
<organism evidence="1 2">
    <name type="scientific">Dunaliella salina</name>
    <name type="common">Green alga</name>
    <name type="synonym">Protococcus salinus</name>
    <dbReference type="NCBI Taxonomy" id="3046"/>
    <lineage>
        <taxon>Eukaryota</taxon>
        <taxon>Viridiplantae</taxon>
        <taxon>Chlorophyta</taxon>
        <taxon>core chlorophytes</taxon>
        <taxon>Chlorophyceae</taxon>
        <taxon>CS clade</taxon>
        <taxon>Chlamydomonadales</taxon>
        <taxon>Dunaliellaceae</taxon>
        <taxon>Dunaliella</taxon>
    </lineage>
</organism>
<evidence type="ECO:0008006" key="3">
    <source>
        <dbReference type="Google" id="ProtNLM"/>
    </source>
</evidence>
<protein>
    <recommendedName>
        <fullName evidence="3">Encoded protein</fullName>
    </recommendedName>
</protein>
<gene>
    <name evidence="1" type="ORF">DUNSADRAFT_5472</name>
</gene>
<name>A0ABQ7FU94_DUNSA</name>